<sequence>MTHTGIPGACAGGWIIAVDMQPELGTWPATHDTAKSKADIAAGPGDNRAVHARCLTCMLVKTTDFRSGGSIAYRHTEGAKMSLETRWLLPNSSSPDA</sequence>
<gene>
    <name evidence="1" type="ORF">BV87_03900</name>
</gene>
<proteinExistence type="predicted"/>
<organism evidence="1 2">
    <name type="scientific">Sphingobium yanoikuyae</name>
    <name type="common">Sphingomonas yanoikuyae</name>
    <dbReference type="NCBI Taxonomy" id="13690"/>
    <lineage>
        <taxon>Bacteria</taxon>
        <taxon>Pseudomonadati</taxon>
        <taxon>Pseudomonadota</taxon>
        <taxon>Alphaproteobacteria</taxon>
        <taxon>Sphingomonadales</taxon>
        <taxon>Sphingomonadaceae</taxon>
        <taxon>Sphingobium</taxon>
    </lineage>
</organism>
<evidence type="ECO:0000313" key="1">
    <source>
        <dbReference type="EMBL" id="ATP17614.1"/>
    </source>
</evidence>
<reference evidence="1 2" key="1">
    <citation type="submission" date="2017-04" db="EMBL/GenBank/DDBJ databases">
        <title>Characterization, genome and methylation analysis of a phthalic acid esters degrading strain Sphingobium yanoikuyae SHJ.</title>
        <authorList>
            <person name="Feng L."/>
        </authorList>
    </citation>
    <scope>NUCLEOTIDE SEQUENCE [LARGE SCALE GENOMIC DNA]</scope>
    <source>
        <strain evidence="1 2">SHJ</strain>
    </source>
</reference>
<accession>A0A0J9D0E0</accession>
<name>A0A0J9D0E0_SPHYA</name>
<dbReference type="AlphaFoldDB" id="A0A0J9D0E0"/>
<dbReference type="EMBL" id="CP020925">
    <property type="protein sequence ID" value="ATP17614.1"/>
    <property type="molecule type" value="Genomic_DNA"/>
</dbReference>
<evidence type="ECO:0000313" key="2">
    <source>
        <dbReference type="Proteomes" id="UP000037029"/>
    </source>
</evidence>
<dbReference type="Proteomes" id="UP000037029">
    <property type="component" value="Chromosome"/>
</dbReference>
<protein>
    <submittedName>
        <fullName evidence="1">Uncharacterized protein</fullName>
    </submittedName>
</protein>